<reference evidence="3" key="2">
    <citation type="submission" date="2015-01" db="EMBL/GenBank/DDBJ databases">
        <title>Evolutionary Origins and Diversification of the Mycorrhizal Mutualists.</title>
        <authorList>
            <consortium name="DOE Joint Genome Institute"/>
            <consortium name="Mycorrhizal Genomics Consortium"/>
            <person name="Kohler A."/>
            <person name="Kuo A."/>
            <person name="Nagy L.G."/>
            <person name="Floudas D."/>
            <person name="Copeland A."/>
            <person name="Barry K.W."/>
            <person name="Cichocki N."/>
            <person name="Veneault-Fourrey C."/>
            <person name="LaButti K."/>
            <person name="Lindquist E.A."/>
            <person name="Lipzen A."/>
            <person name="Lundell T."/>
            <person name="Morin E."/>
            <person name="Murat C."/>
            <person name="Riley R."/>
            <person name="Ohm R."/>
            <person name="Sun H."/>
            <person name="Tunlid A."/>
            <person name="Henrissat B."/>
            <person name="Grigoriev I.V."/>
            <person name="Hibbett D.S."/>
            <person name="Martin F."/>
        </authorList>
    </citation>
    <scope>NUCLEOTIDE SEQUENCE [LARGE SCALE GENOMIC DNA]</scope>
    <source>
        <strain evidence="3">LaAM-08-1</strain>
    </source>
</reference>
<accession>A0A0C9XFR7</accession>
<feature type="region of interest" description="Disordered" evidence="1">
    <location>
        <begin position="116"/>
        <end position="136"/>
    </location>
</feature>
<dbReference type="OrthoDB" id="2953545at2759"/>
<dbReference type="AlphaFoldDB" id="A0A0C9XFR7"/>
<gene>
    <name evidence="2" type="ORF">K443DRAFT_11704</name>
</gene>
<sequence length="136" mass="15379">MEKCGTKLLLKRKKAALARMFLSIVDYVHLSQCRVICTIWKYNAVYHLLSEHSQDASGFASEKIVSPKIPGQMAIVIFISSTEVGILKIPSDATKQYRLDNCLLNSDDIEEAREEIKRDRAPTVSLVEPSGKRRQK</sequence>
<protein>
    <submittedName>
        <fullName evidence="2">Uncharacterized protein</fullName>
    </submittedName>
</protein>
<keyword evidence="3" id="KW-1185">Reference proteome</keyword>
<reference evidence="2 3" key="1">
    <citation type="submission" date="2014-04" db="EMBL/GenBank/DDBJ databases">
        <authorList>
            <consortium name="DOE Joint Genome Institute"/>
            <person name="Kuo A."/>
            <person name="Kohler A."/>
            <person name="Nagy L.G."/>
            <person name="Floudas D."/>
            <person name="Copeland A."/>
            <person name="Barry K.W."/>
            <person name="Cichocki N."/>
            <person name="Veneault-Fourrey C."/>
            <person name="LaButti K."/>
            <person name="Lindquist E.A."/>
            <person name="Lipzen A."/>
            <person name="Lundell T."/>
            <person name="Morin E."/>
            <person name="Murat C."/>
            <person name="Sun H."/>
            <person name="Tunlid A."/>
            <person name="Henrissat B."/>
            <person name="Grigoriev I.V."/>
            <person name="Hibbett D.S."/>
            <person name="Martin F."/>
            <person name="Nordberg H.P."/>
            <person name="Cantor M.N."/>
            <person name="Hua S.X."/>
        </authorList>
    </citation>
    <scope>NUCLEOTIDE SEQUENCE [LARGE SCALE GENOMIC DNA]</scope>
    <source>
        <strain evidence="2 3">LaAM-08-1</strain>
    </source>
</reference>
<dbReference type="Proteomes" id="UP000054477">
    <property type="component" value="Unassembled WGS sequence"/>
</dbReference>
<name>A0A0C9XFR7_9AGAR</name>
<evidence type="ECO:0000313" key="3">
    <source>
        <dbReference type="Proteomes" id="UP000054477"/>
    </source>
</evidence>
<organism evidence="2 3">
    <name type="scientific">Laccaria amethystina LaAM-08-1</name>
    <dbReference type="NCBI Taxonomy" id="1095629"/>
    <lineage>
        <taxon>Eukaryota</taxon>
        <taxon>Fungi</taxon>
        <taxon>Dikarya</taxon>
        <taxon>Basidiomycota</taxon>
        <taxon>Agaricomycotina</taxon>
        <taxon>Agaricomycetes</taxon>
        <taxon>Agaricomycetidae</taxon>
        <taxon>Agaricales</taxon>
        <taxon>Agaricineae</taxon>
        <taxon>Hydnangiaceae</taxon>
        <taxon>Laccaria</taxon>
    </lineage>
</organism>
<evidence type="ECO:0000313" key="2">
    <source>
        <dbReference type="EMBL" id="KIJ94962.1"/>
    </source>
</evidence>
<dbReference type="EMBL" id="KN838772">
    <property type="protein sequence ID" value="KIJ94962.1"/>
    <property type="molecule type" value="Genomic_DNA"/>
</dbReference>
<proteinExistence type="predicted"/>
<evidence type="ECO:0000256" key="1">
    <source>
        <dbReference type="SAM" id="MobiDB-lite"/>
    </source>
</evidence>
<dbReference type="HOGENOM" id="CLU_155376_0_0_1"/>